<comment type="caution">
    <text evidence="1">The sequence shown here is derived from an EMBL/GenBank/DDBJ whole genome shotgun (WGS) entry which is preliminary data.</text>
</comment>
<name>A0A0F9JDK8_9ZZZZ</name>
<accession>A0A0F9JDK8</accession>
<protein>
    <submittedName>
        <fullName evidence="1">Uncharacterized protein</fullName>
    </submittedName>
</protein>
<organism evidence="1">
    <name type="scientific">marine sediment metagenome</name>
    <dbReference type="NCBI Taxonomy" id="412755"/>
    <lineage>
        <taxon>unclassified sequences</taxon>
        <taxon>metagenomes</taxon>
        <taxon>ecological metagenomes</taxon>
    </lineage>
</organism>
<proteinExistence type="predicted"/>
<reference evidence="1" key="1">
    <citation type="journal article" date="2015" name="Nature">
        <title>Complex archaea that bridge the gap between prokaryotes and eukaryotes.</title>
        <authorList>
            <person name="Spang A."/>
            <person name="Saw J.H."/>
            <person name="Jorgensen S.L."/>
            <person name="Zaremba-Niedzwiedzka K."/>
            <person name="Martijn J."/>
            <person name="Lind A.E."/>
            <person name="van Eijk R."/>
            <person name="Schleper C."/>
            <person name="Guy L."/>
            <person name="Ettema T.J."/>
        </authorList>
    </citation>
    <scope>NUCLEOTIDE SEQUENCE</scope>
</reference>
<dbReference type="AlphaFoldDB" id="A0A0F9JDK8"/>
<dbReference type="EMBL" id="LAZR01010271">
    <property type="protein sequence ID" value="KKM67879.1"/>
    <property type="molecule type" value="Genomic_DNA"/>
</dbReference>
<gene>
    <name evidence="1" type="ORF">LCGC14_1466640</name>
</gene>
<sequence length="154" mass="17023">MSGEIIVKTDHAIIEFNRASHPHHEPCNFCKAPTNRVLAFRQRSALELEWEFVRWCDSCFNGVHKVDEDAGEIIVGVGHASISFNRTTHPEPHLCTFCKGSTTHVLAFRLQAQILAPWDLVSSCEGCFSGIRNVPVRDENGGMPAGSGRIIAPN</sequence>
<evidence type="ECO:0000313" key="1">
    <source>
        <dbReference type="EMBL" id="KKM67879.1"/>
    </source>
</evidence>